<protein>
    <recommendedName>
        <fullName evidence="1">DUF2169 domain-containing protein</fullName>
    </recommendedName>
</protein>
<dbReference type="AlphaFoldDB" id="I7JS32"/>
<dbReference type="HOGENOM" id="CLU_007055_0_0_4"/>
<dbReference type="Gene3D" id="2.160.20.80">
    <property type="entry name" value="E3 ubiquitin-protein ligase SopA"/>
    <property type="match status" value="2"/>
</dbReference>
<dbReference type="PANTHER" id="PTHR42999:SF1">
    <property type="entry name" value="PENTAPEPTIDE REPEAT-CONTAINING PROTEIN"/>
    <property type="match status" value="1"/>
</dbReference>
<feature type="domain" description="DUF2169" evidence="1">
    <location>
        <begin position="39"/>
        <end position="290"/>
    </location>
</feature>
<dbReference type="KEGG" id="tat:KUM_1236"/>
<evidence type="ECO:0000313" key="2">
    <source>
        <dbReference type="EMBL" id="CCG20017.1"/>
    </source>
</evidence>
<dbReference type="EMBL" id="HE681424">
    <property type="protein sequence ID" value="CCG20017.1"/>
    <property type="molecule type" value="Genomic_DNA"/>
</dbReference>
<reference evidence="2" key="1">
    <citation type="journal article" date="2012" name="Vet. Microbiol.">
        <title>Comparative genomic analyses of the Taylorellae.</title>
        <authorList>
            <person name="Hauser H."/>
            <person name="Richter D.C."/>
            <person name="van Tonder A."/>
            <person name="Clark L."/>
            <person name="Preston A."/>
        </authorList>
    </citation>
    <scope>NUCLEOTIDE SEQUENCE</scope>
    <source>
        <strain evidence="2">14/45</strain>
    </source>
</reference>
<accession>I7JS32</accession>
<name>I7JS32_9BURK</name>
<organism evidence="2">
    <name type="scientific">Taylorella asinigenitalis 14/45</name>
    <dbReference type="NCBI Taxonomy" id="1091495"/>
    <lineage>
        <taxon>Bacteria</taxon>
        <taxon>Pseudomonadati</taxon>
        <taxon>Pseudomonadota</taxon>
        <taxon>Betaproteobacteria</taxon>
        <taxon>Burkholderiales</taxon>
        <taxon>Alcaligenaceae</taxon>
        <taxon>Taylorella</taxon>
    </lineage>
</organism>
<dbReference type="BioCyc" id="TASI1091495:G13GE-1229-MONOMER"/>
<evidence type="ECO:0000259" key="1">
    <source>
        <dbReference type="Pfam" id="PF09937"/>
    </source>
</evidence>
<dbReference type="InterPro" id="IPR001646">
    <property type="entry name" value="5peptide_repeat"/>
</dbReference>
<proteinExistence type="predicted"/>
<sequence>MKIIKPQRLGLLVRPYRYDKRNYLCFTGLIYDDFSDGHKLKTEQDLWVDFNREAITDFGVELLDFSMPKKQPEILVIGYGYGKYAEEGRTAVSIEGSNLKKILWVNGERDWINGKPSKSKNFDKIAISLKNAFGGEGFELNPLGLGFNTSVQEVAKVPFIEDPSNPFDNQSKKYIPVTFAPLPIQYPGRNLLMGTYDDNWRNEYFPGLANDVDWSYFNQAFPDQRLYSLAAGDRFKLRNLHPDYQQLTYEVPDISLKISLKKKTDLDAFNFLDKTFNLDLNSIWIFPHLLTAINVFHSSIEVEADDDSDFSTLFATIETSQETLSLDKRLEAYKSRTGRYADPMMFIYDRDLISNSLALGSMRIKVPTAFKSKSNKLFRELKESNFSSKNPDLNISSVDYKPDELDDFTKIEEITGDFTNDIDLSKFEEVMSKDYIDEEDIKNILSNNSSKPKKSILEQYRAKKKLEREIKNKSYGIETYMRESIINEANSVKDEASKKKILEKLKDIDKAKSDFDYFKEQKNISESADRNVEDYFQTFNYSSPFSEKSNSPWLNEHKDFLKSNALDFINAQNDLETETYNYSPAEDSTIRHLIDNPGKSYIVRSEFVVDEQFSNVNIPLTTFLDSTFRNCVFERAFFSYTNFLNCKFENCKIKNSEFSNITFDGCIFNDSELSNWTIVNSFSFLNCSFTNCFLDDLSNTRVIVKNNSFNNCVLNDLDFMRSFLSEITFEETKFIRSGFSFGRAHNISFIKCDLDSFAFVLVKSIKNIMFDSCNIDKFCITPGSKVTGFKFMNSTMNHSGLRETILSKFEVLDCNLEGNDFSSIIANKSKFIKSSFRESLFIRSDLSESLFDSCDFAYVNFKGINLSDSLIKKSSFFSTELSMHLSDRTTTIDCNFDRANFVPKLNHYKLDSN</sequence>
<dbReference type="InterPro" id="IPR018683">
    <property type="entry name" value="DUF2169"/>
</dbReference>
<dbReference type="Pfam" id="PF00805">
    <property type="entry name" value="Pentapeptide"/>
    <property type="match status" value="2"/>
</dbReference>
<dbReference type="PANTHER" id="PTHR42999">
    <property type="entry name" value="ANTIBIOTIC RESISTANCE PROTEIN MCBG"/>
    <property type="match status" value="1"/>
</dbReference>
<gene>
    <name evidence="2" type="ORF">KUM_1236</name>
</gene>
<dbReference type="Pfam" id="PF09937">
    <property type="entry name" value="DUF2169"/>
    <property type="match status" value="1"/>
</dbReference>
<dbReference type="SUPFAM" id="SSF141571">
    <property type="entry name" value="Pentapeptide repeat-like"/>
    <property type="match status" value="2"/>
</dbReference>
<dbReference type="RefSeq" id="WP_015552029.1">
    <property type="nucleotide sequence ID" value="NC_021033.1"/>
</dbReference>
<dbReference type="InterPro" id="IPR052949">
    <property type="entry name" value="PA_immunity-related"/>
</dbReference>